<proteinExistence type="inferred from homology"/>
<evidence type="ECO:0000256" key="2">
    <source>
        <dbReference type="ARBA" id="ARBA00007991"/>
    </source>
</evidence>
<dbReference type="Proteomes" id="UP001182556">
    <property type="component" value="Unassembled WGS sequence"/>
</dbReference>
<dbReference type="Pfam" id="PF24140">
    <property type="entry name" value="TPR_TNPO3_IPO13_3rd"/>
    <property type="match status" value="1"/>
</dbReference>
<dbReference type="PANTHER" id="PTHR12363:SF33">
    <property type="entry name" value="IMPORTIN-13"/>
    <property type="match status" value="1"/>
</dbReference>
<evidence type="ECO:0000313" key="7">
    <source>
        <dbReference type="Proteomes" id="UP001182556"/>
    </source>
</evidence>
<sequence length="1059" mass="114970">MEEEAFSAGSSNLAFPVLQGQDLARVAQTITQLFDPSTSSNPQLAKQLQHDLQGIQATPDAWGLIAGLASHQDPNVRFFGAHTAQVKISRDWNTLPEELHGPLLRLLLDCLGHAVSPTNPFSYQPANSLVVRKLFGSLASLLLRLPFHLFPSPLITVLSTLSHAAQSAASAPSSAPTSGFNTPTFSETSEDGARLSWKMRLWGLEWLSIVVEEIGRAGISEQKKVALKRHLEVDLPGVMEVIMASMRVQQAAHSVGGREEAMKEAEAACRCAESWIDYGLGGDELTAMLPALYDLLPLPAASSAIVEVLSESLFKFGKGTKILTEPLIAWTLSPAGQNLIGSAEGEPSDEVIAFAKLLATLVEHSSEWIVSKIKQQDVQAFLGLILRVSGWEGTGGVDENVSELLFPIYSLLQEAVMDSPSFAEPHETSEKWGIAKGFFKELVAIIQRKVRWPGHGESSEGLGGLDKDDREAFDMWRRDAGEVVVGAYYILRDEMLYKFTVDLGNAIQNGQWQDIEAILHCIRFSSEGVPLGEEHSLPIVFGDQVLGTLAHRQQQGRGENRLRLTVISVIQAYEEWFKFHPEHLLPVLSYLVPSLTSTAAISRAAADALKALCDICRTKLVQHIGAFAQLHDKIGDLGAEEQTKVIQAITSVIQALPPAEAIGPVEGILNPIVDRLSQAVVAVRSDPSAQETLVQTLSALTASFKGLSPSDDDIFDLSDEGPSSEEKAQAIHIAREDPRLIQLRGRINEAVKGVVEVWSGDGEVADGISSLVKHSTLASENLISLSPLPLLSLVTTAAERSSSALWLSLASTLVLRINSPPSLLTQKRQRTEEEESQHQAQETERWNVVGDAASRLVVVAGNSISTKEAMTEHPDIVEGWFKFCSAMATRFPGVLLRLPTQLVEGYASLGLLGLGTHERFSLKSACDFFVALLAGTRFPSPLEPLADTVLKHFGPQLLRAVLLSAGSEGPRSVIPNLAELLAHFVQRIPGEEMMAWMDAVLAEQGFPDPRATPAAKTRLKEVVLKSRTAKKMREALHEFALVSRGLDNTTYGNATAVSK</sequence>
<dbReference type="InterPro" id="IPR040520">
    <property type="entry name" value="Importin_rep_3"/>
</dbReference>
<dbReference type="EMBL" id="JAODAN010000011">
    <property type="protein sequence ID" value="KAK1921341.1"/>
    <property type="molecule type" value="Genomic_DNA"/>
</dbReference>
<evidence type="ECO:0000313" key="6">
    <source>
        <dbReference type="EMBL" id="KAK1921341.1"/>
    </source>
</evidence>
<dbReference type="Pfam" id="PF18806">
    <property type="entry name" value="Importin_rep_3"/>
    <property type="match status" value="1"/>
</dbReference>
<dbReference type="GO" id="GO:0005634">
    <property type="term" value="C:nucleus"/>
    <property type="evidence" value="ECO:0007669"/>
    <property type="project" value="UniProtKB-SubCell"/>
</dbReference>
<organism evidence="6 7">
    <name type="scientific">Papiliotrema laurentii</name>
    <name type="common">Cryptococcus laurentii</name>
    <dbReference type="NCBI Taxonomy" id="5418"/>
    <lineage>
        <taxon>Eukaryota</taxon>
        <taxon>Fungi</taxon>
        <taxon>Dikarya</taxon>
        <taxon>Basidiomycota</taxon>
        <taxon>Agaricomycotina</taxon>
        <taxon>Tremellomycetes</taxon>
        <taxon>Tremellales</taxon>
        <taxon>Rhynchogastremaceae</taxon>
        <taxon>Papiliotrema</taxon>
    </lineage>
</organism>
<dbReference type="SUPFAM" id="SSF48371">
    <property type="entry name" value="ARM repeat"/>
    <property type="match status" value="1"/>
</dbReference>
<dbReference type="InterPro" id="IPR057942">
    <property type="entry name" value="TPR_TNPO3_IPO13_3rd"/>
</dbReference>
<dbReference type="InterPro" id="IPR011989">
    <property type="entry name" value="ARM-like"/>
</dbReference>
<keyword evidence="3" id="KW-0813">Transport</keyword>
<name>A0AAD9FMT9_PAPLA</name>
<protein>
    <submittedName>
        <fullName evidence="6">Armadillo-type protein</fullName>
    </submittedName>
</protein>
<dbReference type="InterPro" id="IPR051345">
    <property type="entry name" value="Importin_beta-like_NTR"/>
</dbReference>
<dbReference type="InterPro" id="IPR016024">
    <property type="entry name" value="ARM-type_fold"/>
</dbReference>
<accession>A0AAD9FMT9</accession>
<comment type="subcellular location">
    <subcellularLocation>
        <location evidence="1">Nucleus</location>
    </subcellularLocation>
</comment>
<evidence type="ECO:0000256" key="3">
    <source>
        <dbReference type="ARBA" id="ARBA00022448"/>
    </source>
</evidence>
<keyword evidence="7" id="KW-1185">Reference proteome</keyword>
<dbReference type="PANTHER" id="PTHR12363">
    <property type="entry name" value="TRANSPORTIN 3 AND IMPORTIN 13"/>
    <property type="match status" value="1"/>
</dbReference>
<dbReference type="AlphaFoldDB" id="A0AAD9FMT9"/>
<reference evidence="6" key="1">
    <citation type="submission" date="2023-02" db="EMBL/GenBank/DDBJ databases">
        <title>Identification and recombinant expression of a fungal hydrolase from Papiliotrema laurentii that hydrolyzes apple cutin and clears colloidal polyester polyurethane.</title>
        <authorList>
            <consortium name="DOE Joint Genome Institute"/>
            <person name="Roman V.A."/>
            <person name="Bojanowski C."/>
            <person name="Crable B.R."/>
            <person name="Wagner D.N."/>
            <person name="Hung C.S."/>
            <person name="Nadeau L.J."/>
            <person name="Schratz L."/>
            <person name="Haridas S."/>
            <person name="Pangilinan J."/>
            <person name="Lipzen A."/>
            <person name="Na H."/>
            <person name="Yan M."/>
            <person name="Ng V."/>
            <person name="Grigoriev I.V."/>
            <person name="Spatafora J.W."/>
            <person name="Barlow D."/>
            <person name="Biffinger J."/>
            <person name="Kelley-Loughnane N."/>
            <person name="Varaljay V.A."/>
            <person name="Crookes-Goodson W.J."/>
        </authorList>
    </citation>
    <scope>NUCLEOTIDE SEQUENCE</scope>
    <source>
        <strain evidence="6">5307AH</strain>
    </source>
</reference>
<keyword evidence="4" id="KW-0653">Protein transport</keyword>
<comment type="caution">
    <text evidence="6">The sequence shown here is derived from an EMBL/GenBank/DDBJ whole genome shotgun (WGS) entry which is preliminary data.</text>
</comment>
<comment type="similarity">
    <text evidence="2">Belongs to the importin beta family.</text>
</comment>
<dbReference type="Gene3D" id="1.25.10.10">
    <property type="entry name" value="Leucine-rich Repeat Variant"/>
    <property type="match status" value="1"/>
</dbReference>
<dbReference type="GO" id="GO:0005737">
    <property type="term" value="C:cytoplasm"/>
    <property type="evidence" value="ECO:0007669"/>
    <property type="project" value="TreeGrafter"/>
</dbReference>
<evidence type="ECO:0000256" key="4">
    <source>
        <dbReference type="ARBA" id="ARBA00022927"/>
    </source>
</evidence>
<keyword evidence="5" id="KW-0539">Nucleus</keyword>
<dbReference type="GO" id="GO:0006606">
    <property type="term" value="P:protein import into nucleus"/>
    <property type="evidence" value="ECO:0007669"/>
    <property type="project" value="TreeGrafter"/>
</dbReference>
<evidence type="ECO:0000256" key="1">
    <source>
        <dbReference type="ARBA" id="ARBA00004123"/>
    </source>
</evidence>
<evidence type="ECO:0000256" key="5">
    <source>
        <dbReference type="ARBA" id="ARBA00023242"/>
    </source>
</evidence>
<gene>
    <name evidence="6" type="ORF">DB88DRAFT_500436</name>
</gene>